<reference evidence="6 7" key="1">
    <citation type="journal article" date="2011" name="J. Bacteriol.">
        <title>Genome sequence of 'Pedosphaera parvula' Ellin514, an aerobic Verrucomicrobial isolate from pasture soil.</title>
        <authorList>
            <person name="Kant R."/>
            <person name="van Passel M.W."/>
            <person name="Sangwan P."/>
            <person name="Palva A."/>
            <person name="Lucas S."/>
            <person name="Copeland A."/>
            <person name="Lapidus A."/>
            <person name="Glavina Del Rio T."/>
            <person name="Dalin E."/>
            <person name="Tice H."/>
            <person name="Bruce D."/>
            <person name="Goodwin L."/>
            <person name="Pitluck S."/>
            <person name="Chertkov O."/>
            <person name="Larimer F.W."/>
            <person name="Land M.L."/>
            <person name="Hauser L."/>
            <person name="Brettin T.S."/>
            <person name="Detter J.C."/>
            <person name="Han S."/>
            <person name="de Vos W.M."/>
            <person name="Janssen P.H."/>
            <person name="Smidt H."/>
        </authorList>
    </citation>
    <scope>NUCLEOTIDE SEQUENCE [LARGE SCALE GENOMIC DNA]</scope>
    <source>
        <strain evidence="6 7">Ellin514</strain>
    </source>
</reference>
<dbReference type="InterPro" id="IPR051265">
    <property type="entry name" value="HIBADH-related_NP60_sf"/>
</dbReference>
<dbReference type="GO" id="GO:0051287">
    <property type="term" value="F:NAD binding"/>
    <property type="evidence" value="ECO:0007669"/>
    <property type="project" value="InterPro"/>
</dbReference>
<dbReference type="Pfam" id="PF03446">
    <property type="entry name" value="NAD_binding_2"/>
    <property type="match status" value="1"/>
</dbReference>
<keyword evidence="7" id="KW-1185">Reference proteome</keyword>
<dbReference type="Proteomes" id="UP000003688">
    <property type="component" value="Unassembled WGS sequence"/>
</dbReference>
<evidence type="ECO:0000256" key="1">
    <source>
        <dbReference type="ARBA" id="ARBA00023002"/>
    </source>
</evidence>
<dbReference type="InterPro" id="IPR006115">
    <property type="entry name" value="6PGDH_NADP-bd"/>
</dbReference>
<dbReference type="Gene3D" id="3.40.50.720">
    <property type="entry name" value="NAD(P)-binding Rossmann-like Domain"/>
    <property type="match status" value="1"/>
</dbReference>
<evidence type="ECO:0000256" key="2">
    <source>
        <dbReference type="ARBA" id="ARBA00023027"/>
    </source>
</evidence>
<dbReference type="AlphaFoldDB" id="B9XQX0"/>
<dbReference type="GO" id="GO:0016491">
    <property type="term" value="F:oxidoreductase activity"/>
    <property type="evidence" value="ECO:0007669"/>
    <property type="project" value="UniProtKB-KW"/>
</dbReference>
<dbReference type="InterPro" id="IPR036291">
    <property type="entry name" value="NAD(P)-bd_dom_sf"/>
</dbReference>
<gene>
    <name evidence="6" type="ORF">Cflav_PD0629</name>
</gene>
<protein>
    <submittedName>
        <fullName evidence="6">6-phosphogluconate dehydrogenase NAD-binding</fullName>
    </submittedName>
</protein>
<keyword evidence="2" id="KW-0520">NAD</keyword>
<evidence type="ECO:0000313" key="6">
    <source>
        <dbReference type="EMBL" id="EEF57747.1"/>
    </source>
</evidence>
<dbReference type="PIRSF" id="PIRSF000103">
    <property type="entry name" value="HIBADH"/>
    <property type="match status" value="1"/>
</dbReference>
<dbReference type="EMBL" id="ABOX02000058">
    <property type="protein sequence ID" value="EEF57747.1"/>
    <property type="molecule type" value="Genomic_DNA"/>
</dbReference>
<comment type="caution">
    <text evidence="6">The sequence shown here is derived from an EMBL/GenBank/DDBJ whole genome shotgun (WGS) entry which is preliminary data.</text>
</comment>
<dbReference type="Pfam" id="PF14833">
    <property type="entry name" value="NAD_binding_11"/>
    <property type="match status" value="1"/>
</dbReference>
<dbReference type="STRING" id="320771.Cflav_PD0629"/>
<dbReference type="SUPFAM" id="SSF51735">
    <property type="entry name" value="NAD(P)-binding Rossmann-fold domains"/>
    <property type="match status" value="1"/>
</dbReference>
<accession>B9XQX0</accession>
<feature type="domain" description="3-hydroxyisobutyrate dehydrogenase-like NAD-binding" evidence="5">
    <location>
        <begin position="145"/>
        <end position="261"/>
    </location>
</feature>
<evidence type="ECO:0000256" key="3">
    <source>
        <dbReference type="PIRSR" id="PIRSR000103-1"/>
    </source>
</evidence>
<feature type="domain" description="6-phosphogluconate dehydrogenase NADP-binding" evidence="4">
    <location>
        <begin position="2"/>
        <end position="140"/>
    </location>
</feature>
<dbReference type="PANTHER" id="PTHR43580">
    <property type="entry name" value="OXIDOREDUCTASE GLYR1-RELATED"/>
    <property type="match status" value="1"/>
</dbReference>
<organism evidence="6 7">
    <name type="scientific">Pedosphaera parvula (strain Ellin514)</name>
    <dbReference type="NCBI Taxonomy" id="320771"/>
    <lineage>
        <taxon>Bacteria</taxon>
        <taxon>Pseudomonadati</taxon>
        <taxon>Verrucomicrobiota</taxon>
        <taxon>Pedosphaerae</taxon>
        <taxon>Pedosphaerales</taxon>
        <taxon>Pedosphaeraceae</taxon>
        <taxon>Pedosphaera</taxon>
    </lineage>
</organism>
<evidence type="ECO:0000259" key="4">
    <source>
        <dbReference type="Pfam" id="PF03446"/>
    </source>
</evidence>
<evidence type="ECO:0000259" key="5">
    <source>
        <dbReference type="Pfam" id="PF14833"/>
    </source>
</evidence>
<dbReference type="GO" id="GO:0050661">
    <property type="term" value="F:NADP binding"/>
    <property type="evidence" value="ECO:0007669"/>
    <property type="project" value="InterPro"/>
</dbReference>
<dbReference type="InterPro" id="IPR015815">
    <property type="entry name" value="HIBADH-related"/>
</dbReference>
<dbReference type="Gene3D" id="1.10.1040.10">
    <property type="entry name" value="N-(1-d-carboxylethyl)-l-norvaline Dehydrogenase, domain 2"/>
    <property type="match status" value="1"/>
</dbReference>
<evidence type="ECO:0000313" key="7">
    <source>
        <dbReference type="Proteomes" id="UP000003688"/>
    </source>
</evidence>
<keyword evidence="1" id="KW-0560">Oxidoreductase</keyword>
<dbReference type="InterPro" id="IPR008927">
    <property type="entry name" value="6-PGluconate_DH-like_C_sf"/>
</dbReference>
<sequence>MAGFKLKVYNRTREKLEPLLKLGAQAVNFPAETAEPGSMVITMLSDDAALRDVTLGSHGLCDSFGSGSLHLSMSTISPDTSRDLAQRHRQAGGDYIAATVSGRPDAAATGKLGIYVSGASEAKKRVADILRTLGRNVADCGEDPGAANVVKLAANFMLFSAVEAFAEALTFAEKQNLDRNAVMKALCDNLFDDVVYRNYGKLLAEQHYDDPQFKLKLAFKDLKLAIQCSESADAPMRLAESLHNRMLSLIATGRGDCDFSVIGRGAAEEAGLIHANN</sequence>
<dbReference type="InterPro" id="IPR029154">
    <property type="entry name" value="HIBADH-like_NADP-bd"/>
</dbReference>
<name>B9XQX0_PEDPL</name>
<dbReference type="PANTHER" id="PTHR43580:SF2">
    <property type="entry name" value="CYTOKINE-LIKE NUCLEAR FACTOR N-PAC"/>
    <property type="match status" value="1"/>
</dbReference>
<proteinExistence type="predicted"/>
<dbReference type="InterPro" id="IPR013328">
    <property type="entry name" value="6PGD_dom2"/>
</dbReference>
<dbReference type="SUPFAM" id="SSF48179">
    <property type="entry name" value="6-phosphogluconate dehydrogenase C-terminal domain-like"/>
    <property type="match status" value="1"/>
</dbReference>
<feature type="active site" evidence="3">
    <location>
        <position position="151"/>
    </location>
</feature>